<evidence type="ECO:0000313" key="9">
    <source>
        <dbReference type="Proteomes" id="UP000322667"/>
    </source>
</evidence>
<dbReference type="InterPro" id="IPR011050">
    <property type="entry name" value="Pectin_lyase_fold/virulence"/>
</dbReference>
<dbReference type="GO" id="GO:0042545">
    <property type="term" value="P:cell wall modification"/>
    <property type="evidence" value="ECO:0007669"/>
    <property type="project" value="InterPro"/>
</dbReference>
<keyword evidence="5" id="KW-0063">Aspartyl esterase</keyword>
<feature type="domain" description="Pectinesterase catalytic" evidence="7">
    <location>
        <begin position="31"/>
        <end position="222"/>
    </location>
</feature>
<dbReference type="Proteomes" id="UP000322667">
    <property type="component" value="Chromosome D13"/>
</dbReference>
<dbReference type="GO" id="GO:0045490">
    <property type="term" value="P:pectin catabolic process"/>
    <property type="evidence" value="ECO:0007669"/>
    <property type="project" value="UniProtKB-UniPathway"/>
</dbReference>
<evidence type="ECO:0000259" key="7">
    <source>
        <dbReference type="Pfam" id="PF01095"/>
    </source>
</evidence>
<reference evidence="8 9" key="1">
    <citation type="submission" date="2019-07" db="EMBL/GenBank/DDBJ databases">
        <title>WGS assembly of Gossypium tomentosum.</title>
        <authorList>
            <person name="Chen Z.J."/>
            <person name="Sreedasyam A."/>
            <person name="Ando A."/>
            <person name="Song Q."/>
            <person name="De L."/>
            <person name="Hulse-Kemp A."/>
            <person name="Ding M."/>
            <person name="Ye W."/>
            <person name="Kirkbride R."/>
            <person name="Jenkins J."/>
            <person name="Plott C."/>
            <person name="Lovell J."/>
            <person name="Lin Y.-M."/>
            <person name="Vaughn R."/>
            <person name="Liu B."/>
            <person name="Li W."/>
            <person name="Simpson S."/>
            <person name="Scheffler B."/>
            <person name="Saski C."/>
            <person name="Grover C."/>
            <person name="Hu G."/>
            <person name="Conover J."/>
            <person name="Carlson J."/>
            <person name="Shu S."/>
            <person name="Boston L."/>
            <person name="Williams M."/>
            <person name="Peterson D."/>
            <person name="Mcgee K."/>
            <person name="Jones D."/>
            <person name="Wendel J."/>
            <person name="Stelly D."/>
            <person name="Grimwood J."/>
            <person name="Schmutz J."/>
        </authorList>
    </citation>
    <scope>NUCLEOTIDE SEQUENCE [LARGE SCALE GENOMIC DNA]</scope>
    <source>
        <strain evidence="8">7179.01</strain>
    </source>
</reference>
<evidence type="ECO:0000256" key="4">
    <source>
        <dbReference type="ARBA" id="ARBA00022801"/>
    </source>
</evidence>
<evidence type="ECO:0000256" key="5">
    <source>
        <dbReference type="ARBA" id="ARBA00023085"/>
    </source>
</evidence>
<dbReference type="InterPro" id="IPR000070">
    <property type="entry name" value="Pectinesterase_cat"/>
</dbReference>
<dbReference type="EC" id="3.1.1.11" evidence="3"/>
<organism evidence="8 9">
    <name type="scientific">Gossypium tomentosum</name>
    <name type="common">Hawaiian cotton</name>
    <name type="synonym">Gossypium sandvicense</name>
    <dbReference type="NCBI Taxonomy" id="34277"/>
    <lineage>
        <taxon>Eukaryota</taxon>
        <taxon>Viridiplantae</taxon>
        <taxon>Streptophyta</taxon>
        <taxon>Embryophyta</taxon>
        <taxon>Tracheophyta</taxon>
        <taxon>Spermatophyta</taxon>
        <taxon>Magnoliopsida</taxon>
        <taxon>eudicotyledons</taxon>
        <taxon>Gunneridae</taxon>
        <taxon>Pentapetalae</taxon>
        <taxon>rosids</taxon>
        <taxon>malvids</taxon>
        <taxon>Malvales</taxon>
        <taxon>Malvaceae</taxon>
        <taxon>Malvoideae</taxon>
        <taxon>Gossypium</taxon>
    </lineage>
</organism>
<keyword evidence="6" id="KW-0732">Signal</keyword>
<protein>
    <recommendedName>
        <fullName evidence="3">pectinesterase</fullName>
        <ecNumber evidence="3">3.1.1.11</ecNumber>
    </recommendedName>
</protein>
<dbReference type="InterPro" id="IPR012334">
    <property type="entry name" value="Pectin_lyas_fold"/>
</dbReference>
<evidence type="ECO:0000256" key="2">
    <source>
        <dbReference type="ARBA" id="ARBA00008891"/>
    </source>
</evidence>
<dbReference type="AlphaFoldDB" id="A0A5D2HYT4"/>
<dbReference type="PANTHER" id="PTHR31321:SF120">
    <property type="entry name" value="PECTINESTERASE 52-RELATED"/>
    <property type="match status" value="1"/>
</dbReference>
<dbReference type="UniPathway" id="UPA00545">
    <property type="reaction ID" value="UER00823"/>
</dbReference>
<gene>
    <name evidence="8" type="ORF">ES332_D13G141700v1</name>
</gene>
<proteinExistence type="inferred from homology"/>
<dbReference type="SUPFAM" id="SSF51126">
    <property type="entry name" value="Pectin lyase-like"/>
    <property type="match status" value="1"/>
</dbReference>
<dbReference type="PANTHER" id="PTHR31321">
    <property type="entry name" value="ACYL-COA THIOESTER HYDROLASE YBHC-RELATED"/>
    <property type="match status" value="1"/>
</dbReference>
<feature type="signal peptide" evidence="6">
    <location>
        <begin position="1"/>
        <end position="23"/>
    </location>
</feature>
<accession>A0A5D2HYT4</accession>
<dbReference type="GO" id="GO:0030599">
    <property type="term" value="F:pectinesterase activity"/>
    <property type="evidence" value="ECO:0007669"/>
    <property type="project" value="UniProtKB-EC"/>
</dbReference>
<comment type="pathway">
    <text evidence="1">Glycan metabolism; pectin degradation; 2-dehydro-3-deoxy-D-gluconate from pectin: step 1/5.</text>
</comment>
<feature type="chain" id="PRO_5022774701" description="pectinesterase" evidence="6">
    <location>
        <begin position="24"/>
        <end position="299"/>
    </location>
</feature>
<keyword evidence="9" id="KW-1185">Reference proteome</keyword>
<keyword evidence="4" id="KW-0378">Hydrolase</keyword>
<dbReference type="EMBL" id="CM017635">
    <property type="protein sequence ID" value="TYH34676.1"/>
    <property type="molecule type" value="Genomic_DNA"/>
</dbReference>
<evidence type="ECO:0000313" key="8">
    <source>
        <dbReference type="EMBL" id="TYH34676.1"/>
    </source>
</evidence>
<evidence type="ECO:0000256" key="3">
    <source>
        <dbReference type="ARBA" id="ARBA00013229"/>
    </source>
</evidence>
<sequence length="299" mass="33072">MQHKVPFLLMLLTLSLRISIANADECTGNDKSGGGNFTSVQSAIDSIPQENHQWVKVQINPDVYMEKVTIPKQKPCIFLEGQDRSVTTITFDAHNRIDESATFTSMADNIVAKGITFKNSYNHPLLLKHALSERKVLGVLQAVATRILGDKSAFFECGFLGLQDMLWDASGRHYFANGQSIYHACKINVTAGALSSQYPYGYIIAQGQGSSDDTSGFVFKGGTLFGNVHVVPQGWDAWKFPGKEYNFMYAEVNCKGPGSVTSNRDFIPPREVSNCKFFHFFPPSAIHLVIASKITFLKV</sequence>
<dbReference type="Gene3D" id="2.160.20.10">
    <property type="entry name" value="Single-stranded right-handed beta-helix, Pectin lyase-like"/>
    <property type="match status" value="1"/>
</dbReference>
<comment type="similarity">
    <text evidence="2">Belongs to the pectinesterase family.</text>
</comment>
<dbReference type="Pfam" id="PF01095">
    <property type="entry name" value="Pectinesterase"/>
    <property type="match status" value="1"/>
</dbReference>
<evidence type="ECO:0000256" key="6">
    <source>
        <dbReference type="SAM" id="SignalP"/>
    </source>
</evidence>
<name>A0A5D2HYT4_GOSTO</name>
<evidence type="ECO:0000256" key="1">
    <source>
        <dbReference type="ARBA" id="ARBA00005184"/>
    </source>
</evidence>